<proteinExistence type="predicted"/>
<dbReference type="EMBL" id="UIGY01000001">
    <property type="protein sequence ID" value="SUZ07628.1"/>
    <property type="molecule type" value="Genomic_DNA"/>
</dbReference>
<feature type="non-terminal residue" evidence="2">
    <location>
        <position position="1"/>
    </location>
</feature>
<feature type="compositionally biased region" description="Basic and acidic residues" evidence="1">
    <location>
        <begin position="57"/>
        <end position="70"/>
    </location>
</feature>
<organism evidence="2">
    <name type="scientific">Blumeria graminis f. sp. tritici 96224</name>
    <dbReference type="NCBI Taxonomy" id="1268274"/>
    <lineage>
        <taxon>Eukaryota</taxon>
        <taxon>Fungi</taxon>
        <taxon>Dikarya</taxon>
        <taxon>Ascomycota</taxon>
        <taxon>Pezizomycotina</taxon>
        <taxon>Leotiomycetes</taxon>
        <taxon>Erysiphales</taxon>
        <taxon>Erysiphaceae</taxon>
        <taxon>Blumeria</taxon>
    </lineage>
</organism>
<evidence type="ECO:0000256" key="1">
    <source>
        <dbReference type="SAM" id="MobiDB-lite"/>
    </source>
</evidence>
<feature type="compositionally biased region" description="Basic residues" evidence="1">
    <location>
        <begin position="77"/>
        <end position="92"/>
    </location>
</feature>
<feature type="region of interest" description="Disordered" evidence="1">
    <location>
        <begin position="1"/>
        <end position="92"/>
    </location>
</feature>
<feature type="compositionally biased region" description="Polar residues" evidence="1">
    <location>
        <begin position="8"/>
        <end position="19"/>
    </location>
</feature>
<accession>A0A381L144</accession>
<evidence type="ECO:0000313" key="2">
    <source>
        <dbReference type="EMBL" id="SUZ07628.1"/>
    </source>
</evidence>
<protein>
    <submittedName>
        <fullName evidence="2">Bgt-20120</fullName>
    </submittedName>
</protein>
<dbReference type="AlphaFoldDB" id="A0A381L144"/>
<sequence length="92" mass="10757">FHADDRSSNANVAEDSTQRVPVRFQAPKPWTVRAPSATPIDKVGTRTNDTRSKHKRDTVEREAHGNKDSGSRWQRWREHKLRIERRHMKGTE</sequence>
<name>A0A381L144_BLUGR</name>
<gene>
    <name evidence="2" type="ORF">BGT96224V2_LOCUS184</name>
</gene>
<reference evidence="2" key="1">
    <citation type="submission" date="2018-07" db="EMBL/GenBank/DDBJ databases">
        <authorList>
            <person name="Quirk P.G."/>
            <person name="Krulwich T.A."/>
        </authorList>
    </citation>
    <scope>NUCLEOTIDE SEQUENCE</scope>
    <source>
        <strain evidence="2">96224</strain>
    </source>
</reference>